<dbReference type="GO" id="GO:0016787">
    <property type="term" value="F:hydrolase activity"/>
    <property type="evidence" value="ECO:0007669"/>
    <property type="project" value="UniProtKB-KW"/>
</dbReference>
<dbReference type="SMART" id="SM00490">
    <property type="entry name" value="HELICc"/>
    <property type="match status" value="1"/>
</dbReference>
<dbReference type="InterPro" id="IPR014001">
    <property type="entry name" value="Helicase_ATP-bd"/>
</dbReference>
<dbReference type="GO" id="GO:0008270">
    <property type="term" value="F:zinc ion binding"/>
    <property type="evidence" value="ECO:0007669"/>
    <property type="project" value="UniProtKB-UniRule"/>
</dbReference>
<reference evidence="14" key="1">
    <citation type="submission" date="2022-03" db="EMBL/GenBank/DDBJ databases">
        <title>Complete genome sequence of Caldinitratiruptor microaerophilus.</title>
        <authorList>
            <person name="Mukaiyama R."/>
            <person name="Nishiyama T."/>
            <person name="Ueda K."/>
        </authorList>
    </citation>
    <scope>NUCLEOTIDE SEQUENCE</scope>
    <source>
        <strain evidence="14">JCM 16183</strain>
    </source>
</reference>
<feature type="binding site" evidence="12">
    <location>
        <position position="514"/>
    </location>
    <ligand>
        <name>Zn(2+)</name>
        <dbReference type="ChEBI" id="CHEBI:29105"/>
        <label>1</label>
    </ligand>
</feature>
<keyword evidence="5 12" id="KW-0378">Hydrolase</keyword>
<dbReference type="GO" id="GO:0006310">
    <property type="term" value="P:DNA recombination"/>
    <property type="evidence" value="ECO:0007669"/>
    <property type="project" value="InterPro"/>
</dbReference>
<keyword evidence="10 12" id="KW-0413">Isomerase</keyword>
<gene>
    <name evidence="12" type="primary">priA</name>
    <name evidence="14" type="ORF">caldi_17490</name>
</gene>
<dbReference type="FunFam" id="3.40.50.300:FF:000489">
    <property type="entry name" value="Primosome assembly protein PriA"/>
    <property type="match status" value="1"/>
</dbReference>
<dbReference type="HAMAP" id="MF_00983">
    <property type="entry name" value="PriA"/>
    <property type="match status" value="1"/>
</dbReference>
<evidence type="ECO:0000256" key="6">
    <source>
        <dbReference type="ARBA" id="ARBA00022806"/>
    </source>
</evidence>
<dbReference type="GO" id="GO:0006269">
    <property type="term" value="P:DNA replication, synthesis of primer"/>
    <property type="evidence" value="ECO:0007669"/>
    <property type="project" value="UniProtKB-KW"/>
</dbReference>
<dbReference type="InterPro" id="IPR005259">
    <property type="entry name" value="PriA"/>
</dbReference>
<sequence>MAEPTAAGGGPEGAPRYARVAVDLAAAGADRLFTYSVPDPLRGRLAPGAWVSVPFGRRQILGCYVEPAPAAPPGVEVRPLGEIVTGLPPVPPALLDLARWVAGRYLCPLAAALRLLIPAGARRGEVRPRRRAALALAVGAEAAAEAAARLGSRAPRQAAVLRTLLGAGGPVPLEALERTVGGDARGAAAALVRGGLVRRVDLPVRRDPLGPEGAVETEPASPPALTPAQAAAVAKVEEALAAPPPRQPVLLHGVTGSGKTEVYLEAIARVVAAGRQAIVLVPEIALTPQTVARFRARFTGRVAVLHSALSPGERFDEWLRIRRGEVDIAVGARSAVFAPFERLGLIVVDEEHEATYKQDEVPRYHAREVAEERARREGALVLLGSATPALETFWRAREGRVALVRLPERVRGRPLPPVEIVDMRAELRSGRAGLFSRRLEEALGDALARGEQAILFLNRRGFHTFALCRACGEAVTCPRCSVALTLHRPARTGAYMACHYCGHRQPPPSACPRCGSPSIRLLGSGTERVEAELARLFPRARVVRLDVDTTRRRGSHARILGALAQGRADVLVGTQMVTKGLDLPGVTLVGVVLADTTLRLPDFRAAERTFQLIAQVAGRAGRGDRPGRVVVQTYQPDHFAVRTAAAHDYDSFFEQEAAWRRLMGYPPFAEFVRLVFAGPAEAEVAASADAATRLLEAEAAAAPAEILGPVPAPLALLRGLYRYHVVLKGPDRDGLVRAVRAALGGPPSRWRRGREVRLTVDVGPYSML</sequence>
<evidence type="ECO:0000256" key="1">
    <source>
        <dbReference type="ARBA" id="ARBA00022515"/>
    </source>
</evidence>
<evidence type="ECO:0000256" key="12">
    <source>
        <dbReference type="HAMAP-Rule" id="MF_00983"/>
    </source>
</evidence>
<dbReference type="Pfam" id="PF18319">
    <property type="entry name" value="Zn_ribbon_PriA"/>
    <property type="match status" value="1"/>
</dbReference>
<dbReference type="GO" id="GO:0006270">
    <property type="term" value="P:DNA replication initiation"/>
    <property type="evidence" value="ECO:0007669"/>
    <property type="project" value="TreeGrafter"/>
</dbReference>
<evidence type="ECO:0000256" key="11">
    <source>
        <dbReference type="ARBA" id="ARBA00048988"/>
    </source>
</evidence>
<comment type="catalytic activity">
    <reaction evidence="12">
        <text>Couples ATP hydrolysis with the unwinding of duplex DNA by translocating in the 3'-5' direction.</text>
        <dbReference type="EC" id="5.6.2.4"/>
    </reaction>
</comment>
<keyword evidence="6 12" id="KW-0347">Helicase</keyword>
<evidence type="ECO:0000256" key="2">
    <source>
        <dbReference type="ARBA" id="ARBA00022705"/>
    </source>
</evidence>
<dbReference type="Proteomes" id="UP001163687">
    <property type="component" value="Chromosome"/>
</dbReference>
<dbReference type="EC" id="5.6.2.4" evidence="12"/>
<dbReference type="RefSeq" id="WP_264844666.1">
    <property type="nucleotide sequence ID" value="NZ_AP025628.1"/>
</dbReference>
<feature type="domain" description="Helicase ATP-binding" evidence="13">
    <location>
        <begin position="240"/>
        <end position="406"/>
    </location>
</feature>
<evidence type="ECO:0000256" key="5">
    <source>
        <dbReference type="ARBA" id="ARBA00022801"/>
    </source>
</evidence>
<dbReference type="InterPro" id="IPR027417">
    <property type="entry name" value="P-loop_NTPase"/>
</dbReference>
<feature type="binding site" evidence="12">
    <location>
        <position position="498"/>
    </location>
    <ligand>
        <name>Zn(2+)</name>
        <dbReference type="ChEBI" id="CHEBI:29105"/>
        <label>2</label>
    </ligand>
</feature>
<comment type="subunit">
    <text evidence="12">Component of the replication restart primosome.</text>
</comment>
<dbReference type="Pfam" id="PF17764">
    <property type="entry name" value="PriA_3primeBD"/>
    <property type="match status" value="1"/>
</dbReference>
<feature type="binding site" evidence="12">
    <location>
        <position position="468"/>
    </location>
    <ligand>
        <name>Zn(2+)</name>
        <dbReference type="ChEBI" id="CHEBI:29105"/>
        <label>1</label>
    </ligand>
</feature>
<evidence type="ECO:0000313" key="15">
    <source>
        <dbReference type="Proteomes" id="UP001163687"/>
    </source>
</evidence>
<evidence type="ECO:0000256" key="3">
    <source>
        <dbReference type="ARBA" id="ARBA00022723"/>
    </source>
</evidence>
<dbReference type="Gene3D" id="3.40.1440.60">
    <property type="entry name" value="PriA, 3(prime) DNA-binding domain"/>
    <property type="match status" value="1"/>
</dbReference>
<keyword evidence="15" id="KW-1185">Reference proteome</keyword>
<organism evidence="14 15">
    <name type="scientific">Caldinitratiruptor microaerophilus</name>
    <dbReference type="NCBI Taxonomy" id="671077"/>
    <lineage>
        <taxon>Bacteria</taxon>
        <taxon>Bacillati</taxon>
        <taxon>Bacillota</taxon>
        <taxon>Clostridia</taxon>
        <taxon>Eubacteriales</taxon>
        <taxon>Symbiobacteriaceae</taxon>
        <taxon>Caldinitratiruptor</taxon>
    </lineage>
</organism>
<evidence type="ECO:0000256" key="7">
    <source>
        <dbReference type="ARBA" id="ARBA00022833"/>
    </source>
</evidence>
<keyword evidence="3 12" id="KW-0479">Metal-binding</keyword>
<dbReference type="GO" id="GO:0006302">
    <property type="term" value="P:double-strand break repair"/>
    <property type="evidence" value="ECO:0007669"/>
    <property type="project" value="InterPro"/>
</dbReference>
<dbReference type="InterPro" id="IPR042115">
    <property type="entry name" value="PriA_3primeBD_sf"/>
</dbReference>
<comment type="similarity">
    <text evidence="12">Belongs to the helicase family. PriA subfamily.</text>
</comment>
<protein>
    <recommendedName>
        <fullName evidence="12">Replication restart protein PriA</fullName>
    </recommendedName>
    <alternativeName>
        <fullName evidence="12">ATP-dependent DNA helicase PriA</fullName>
        <ecNumber evidence="12">5.6.2.4</ecNumber>
    </alternativeName>
    <alternativeName>
        <fullName evidence="12">DNA 3'-5' helicase PriA</fullName>
    </alternativeName>
</protein>
<dbReference type="PROSITE" id="PS51192">
    <property type="entry name" value="HELICASE_ATP_BIND_1"/>
    <property type="match status" value="1"/>
</dbReference>
<keyword evidence="1 12" id="KW-0639">Primosome</keyword>
<dbReference type="NCBIfam" id="TIGR00595">
    <property type="entry name" value="priA"/>
    <property type="match status" value="1"/>
</dbReference>
<dbReference type="SMART" id="SM00487">
    <property type="entry name" value="DEXDc"/>
    <property type="match status" value="1"/>
</dbReference>
<dbReference type="InterPro" id="IPR040498">
    <property type="entry name" value="PriA_CRR"/>
</dbReference>
<evidence type="ECO:0000256" key="10">
    <source>
        <dbReference type="ARBA" id="ARBA00023235"/>
    </source>
</evidence>
<dbReference type="GO" id="GO:0003677">
    <property type="term" value="F:DNA binding"/>
    <property type="evidence" value="ECO:0007669"/>
    <property type="project" value="UniProtKB-UniRule"/>
</dbReference>
<feature type="binding site" evidence="12">
    <location>
        <position position="477"/>
    </location>
    <ligand>
        <name>Zn(2+)</name>
        <dbReference type="ChEBI" id="CHEBI:29105"/>
        <label>2</label>
    </ligand>
</feature>
<evidence type="ECO:0000256" key="4">
    <source>
        <dbReference type="ARBA" id="ARBA00022741"/>
    </source>
</evidence>
<dbReference type="PANTHER" id="PTHR30580">
    <property type="entry name" value="PRIMOSOMAL PROTEIN N"/>
    <property type="match status" value="1"/>
</dbReference>
<dbReference type="PANTHER" id="PTHR30580:SF0">
    <property type="entry name" value="PRIMOSOMAL PROTEIN N"/>
    <property type="match status" value="1"/>
</dbReference>
<accession>A0AA35CJW3</accession>
<dbReference type="KEGG" id="cmic:caldi_17490"/>
<dbReference type="Pfam" id="PF00270">
    <property type="entry name" value="DEAD"/>
    <property type="match status" value="1"/>
</dbReference>
<dbReference type="InterPro" id="IPR011545">
    <property type="entry name" value="DEAD/DEAH_box_helicase_dom"/>
</dbReference>
<keyword evidence="7 12" id="KW-0862">Zinc</keyword>
<dbReference type="Pfam" id="PF18074">
    <property type="entry name" value="PriA_C"/>
    <property type="match status" value="1"/>
</dbReference>
<dbReference type="CDD" id="cd17929">
    <property type="entry name" value="DEXHc_priA"/>
    <property type="match status" value="1"/>
</dbReference>
<evidence type="ECO:0000259" key="13">
    <source>
        <dbReference type="PROSITE" id="PS51192"/>
    </source>
</evidence>
<feature type="binding site" evidence="12">
    <location>
        <position position="501"/>
    </location>
    <ligand>
        <name>Zn(2+)</name>
        <dbReference type="ChEBI" id="CHEBI:29105"/>
        <label>2</label>
    </ligand>
</feature>
<dbReference type="AlphaFoldDB" id="A0AA35CJW3"/>
<evidence type="ECO:0000256" key="8">
    <source>
        <dbReference type="ARBA" id="ARBA00022840"/>
    </source>
</evidence>
<dbReference type="InterPro" id="IPR001650">
    <property type="entry name" value="Helicase_C-like"/>
</dbReference>
<dbReference type="InterPro" id="IPR041236">
    <property type="entry name" value="PriA_C"/>
</dbReference>
<dbReference type="SUPFAM" id="SSF52540">
    <property type="entry name" value="P-loop containing nucleoside triphosphate hydrolases"/>
    <property type="match status" value="2"/>
</dbReference>
<keyword evidence="2 12" id="KW-0235">DNA replication</keyword>
<keyword evidence="8 12" id="KW-0067">ATP-binding</keyword>
<dbReference type="GO" id="GO:0005524">
    <property type="term" value="F:ATP binding"/>
    <property type="evidence" value="ECO:0007669"/>
    <property type="project" value="UniProtKB-UniRule"/>
</dbReference>
<dbReference type="GO" id="GO:0043138">
    <property type="term" value="F:3'-5' DNA helicase activity"/>
    <property type="evidence" value="ECO:0007669"/>
    <property type="project" value="UniProtKB-EC"/>
</dbReference>
<dbReference type="CDD" id="cd18804">
    <property type="entry name" value="SF2_C_priA"/>
    <property type="match status" value="1"/>
</dbReference>
<comment type="catalytic activity">
    <reaction evidence="11 12">
        <text>ATP + H2O = ADP + phosphate + H(+)</text>
        <dbReference type="Rhea" id="RHEA:13065"/>
        <dbReference type="ChEBI" id="CHEBI:15377"/>
        <dbReference type="ChEBI" id="CHEBI:15378"/>
        <dbReference type="ChEBI" id="CHEBI:30616"/>
        <dbReference type="ChEBI" id="CHEBI:43474"/>
        <dbReference type="ChEBI" id="CHEBI:456216"/>
        <dbReference type="EC" id="5.6.2.4"/>
    </reaction>
</comment>
<dbReference type="InterPro" id="IPR041222">
    <property type="entry name" value="PriA_3primeBD"/>
</dbReference>
<dbReference type="GO" id="GO:1990077">
    <property type="term" value="C:primosome complex"/>
    <property type="evidence" value="ECO:0007669"/>
    <property type="project" value="UniProtKB-UniRule"/>
</dbReference>
<evidence type="ECO:0000313" key="14">
    <source>
        <dbReference type="EMBL" id="BDG60659.1"/>
    </source>
</evidence>
<keyword evidence="9 12" id="KW-0238">DNA-binding</keyword>
<dbReference type="Gene3D" id="3.40.50.300">
    <property type="entry name" value="P-loop containing nucleotide triphosphate hydrolases"/>
    <property type="match status" value="2"/>
</dbReference>
<feature type="binding site" evidence="12">
    <location>
        <position position="480"/>
    </location>
    <ligand>
        <name>Zn(2+)</name>
        <dbReference type="ChEBI" id="CHEBI:29105"/>
        <label>2</label>
    </ligand>
</feature>
<comment type="function">
    <text evidence="12">Initiates the restart of stalled replication forks, which reloads the replicative helicase on sites other than the origin of replication. Recognizes and binds to abandoned replication forks and remodels them to uncover a helicase loading site. Promotes assembly of the primosome at these replication forks.</text>
</comment>
<proteinExistence type="inferred from homology"/>
<name>A0AA35CJW3_9FIRM</name>
<keyword evidence="4 12" id="KW-0547">Nucleotide-binding</keyword>
<dbReference type="EMBL" id="AP025628">
    <property type="protein sequence ID" value="BDG60659.1"/>
    <property type="molecule type" value="Genomic_DNA"/>
</dbReference>
<feature type="binding site" evidence="12">
    <location>
        <position position="511"/>
    </location>
    <ligand>
        <name>Zn(2+)</name>
        <dbReference type="ChEBI" id="CHEBI:29105"/>
        <label>1</label>
    </ligand>
</feature>
<feature type="binding site" evidence="12">
    <location>
        <position position="471"/>
    </location>
    <ligand>
        <name>Zn(2+)</name>
        <dbReference type="ChEBI" id="CHEBI:29105"/>
        <label>1</label>
    </ligand>
</feature>
<comment type="cofactor">
    <cofactor evidence="12">
        <name>Zn(2+)</name>
        <dbReference type="ChEBI" id="CHEBI:29105"/>
    </cofactor>
    <text evidence="12">Binds 2 zinc ions per subunit.</text>
</comment>
<evidence type="ECO:0000256" key="9">
    <source>
        <dbReference type="ARBA" id="ARBA00023125"/>
    </source>
</evidence>